<dbReference type="PROSITE" id="PS50088">
    <property type="entry name" value="ANK_REPEAT"/>
    <property type="match status" value="1"/>
</dbReference>
<reference evidence="3 4" key="1">
    <citation type="journal article" date="2008" name="Nature">
        <title>The genome of the model beetle and pest Tribolium castaneum.</title>
        <authorList>
            <consortium name="Tribolium Genome Sequencing Consortium"/>
            <person name="Richards S."/>
            <person name="Gibbs R.A."/>
            <person name="Weinstock G.M."/>
            <person name="Brown S.J."/>
            <person name="Denell R."/>
            <person name="Beeman R.W."/>
            <person name="Gibbs R."/>
            <person name="Beeman R.W."/>
            <person name="Brown S.J."/>
            <person name="Bucher G."/>
            <person name="Friedrich M."/>
            <person name="Grimmelikhuijzen C.J."/>
            <person name="Klingler M."/>
            <person name="Lorenzen M."/>
            <person name="Richards S."/>
            <person name="Roth S."/>
            <person name="Schroder R."/>
            <person name="Tautz D."/>
            <person name="Zdobnov E.M."/>
            <person name="Muzny D."/>
            <person name="Gibbs R.A."/>
            <person name="Weinstock G.M."/>
            <person name="Attaway T."/>
            <person name="Bell S."/>
            <person name="Buhay C.J."/>
            <person name="Chandrabose M.N."/>
            <person name="Chavez D."/>
            <person name="Clerk-Blankenburg K.P."/>
            <person name="Cree A."/>
            <person name="Dao M."/>
            <person name="Davis C."/>
            <person name="Chacko J."/>
            <person name="Dinh H."/>
            <person name="Dugan-Rocha S."/>
            <person name="Fowler G."/>
            <person name="Garner T.T."/>
            <person name="Garnes J."/>
            <person name="Gnirke A."/>
            <person name="Hawes A."/>
            <person name="Hernandez J."/>
            <person name="Hines S."/>
            <person name="Holder M."/>
            <person name="Hume J."/>
            <person name="Jhangiani S.N."/>
            <person name="Joshi V."/>
            <person name="Khan Z.M."/>
            <person name="Jackson L."/>
            <person name="Kovar C."/>
            <person name="Kowis A."/>
            <person name="Lee S."/>
            <person name="Lewis L.R."/>
            <person name="Margolis J."/>
            <person name="Morgan M."/>
            <person name="Nazareth L.V."/>
            <person name="Nguyen N."/>
            <person name="Okwuonu G."/>
            <person name="Parker D."/>
            <person name="Richards S."/>
            <person name="Ruiz S.J."/>
            <person name="Santibanez J."/>
            <person name="Savard J."/>
            <person name="Scherer S.E."/>
            <person name="Schneider B."/>
            <person name="Sodergren E."/>
            <person name="Tautz D."/>
            <person name="Vattahil S."/>
            <person name="Villasana D."/>
            <person name="White C.S."/>
            <person name="Wright R."/>
            <person name="Park Y."/>
            <person name="Beeman R.W."/>
            <person name="Lord J."/>
            <person name="Oppert B."/>
            <person name="Lorenzen M."/>
            <person name="Brown S."/>
            <person name="Wang L."/>
            <person name="Savard J."/>
            <person name="Tautz D."/>
            <person name="Richards S."/>
            <person name="Weinstock G."/>
            <person name="Gibbs R.A."/>
            <person name="Liu Y."/>
            <person name="Worley K."/>
            <person name="Weinstock G."/>
            <person name="Elsik C.G."/>
            <person name="Reese J.T."/>
            <person name="Elhaik E."/>
            <person name="Landan G."/>
            <person name="Graur D."/>
            <person name="Arensburger P."/>
            <person name="Atkinson P."/>
            <person name="Beeman R.W."/>
            <person name="Beidler J."/>
            <person name="Brown S.J."/>
            <person name="Demuth J.P."/>
            <person name="Drury D.W."/>
            <person name="Du Y.Z."/>
            <person name="Fujiwara H."/>
            <person name="Lorenzen M."/>
            <person name="Maselli V."/>
            <person name="Osanai M."/>
            <person name="Park Y."/>
            <person name="Robertson H.M."/>
            <person name="Tu Z."/>
            <person name="Wang J.J."/>
            <person name="Wang S."/>
            <person name="Richards S."/>
            <person name="Song H."/>
            <person name="Zhang L."/>
            <person name="Sodergren E."/>
            <person name="Werner D."/>
            <person name="Stanke M."/>
            <person name="Morgenstern B."/>
            <person name="Solovyev V."/>
            <person name="Kosarev P."/>
            <person name="Brown G."/>
            <person name="Chen H.C."/>
            <person name="Ermolaeva O."/>
            <person name="Hlavina W."/>
            <person name="Kapustin Y."/>
            <person name="Kiryutin B."/>
            <person name="Kitts P."/>
            <person name="Maglott D."/>
            <person name="Pruitt K."/>
            <person name="Sapojnikov V."/>
            <person name="Souvorov A."/>
            <person name="Mackey A.J."/>
            <person name="Waterhouse R.M."/>
            <person name="Wyder S."/>
            <person name="Zdobnov E.M."/>
            <person name="Zdobnov E.M."/>
            <person name="Wyder S."/>
            <person name="Kriventseva E.V."/>
            <person name="Kadowaki T."/>
            <person name="Bork P."/>
            <person name="Aranda M."/>
            <person name="Bao R."/>
            <person name="Beermann A."/>
            <person name="Berns N."/>
            <person name="Bolognesi R."/>
            <person name="Bonneton F."/>
            <person name="Bopp D."/>
            <person name="Brown S.J."/>
            <person name="Bucher G."/>
            <person name="Butts T."/>
            <person name="Chaumot A."/>
            <person name="Denell R.E."/>
            <person name="Ferrier D.E."/>
            <person name="Friedrich M."/>
            <person name="Gordon C.M."/>
            <person name="Jindra M."/>
            <person name="Klingler M."/>
            <person name="Lan Q."/>
            <person name="Lattorff H.M."/>
            <person name="Laudet V."/>
            <person name="von Levetsow C."/>
            <person name="Liu Z."/>
            <person name="Lutz R."/>
            <person name="Lynch J.A."/>
            <person name="da Fonseca R.N."/>
            <person name="Posnien N."/>
            <person name="Reuter R."/>
            <person name="Roth S."/>
            <person name="Savard J."/>
            <person name="Schinko J.B."/>
            <person name="Schmitt C."/>
            <person name="Schoppmeier M."/>
            <person name="Schroder R."/>
            <person name="Shippy T.D."/>
            <person name="Simonnet F."/>
            <person name="Marques-Souza H."/>
            <person name="Tautz D."/>
            <person name="Tomoyasu Y."/>
            <person name="Trauner J."/>
            <person name="Van der Zee M."/>
            <person name="Vervoort M."/>
            <person name="Wittkopp N."/>
            <person name="Wimmer E.A."/>
            <person name="Yang X."/>
            <person name="Jones A.K."/>
            <person name="Sattelle D.B."/>
            <person name="Ebert P.R."/>
            <person name="Nelson D."/>
            <person name="Scott J.G."/>
            <person name="Beeman R.W."/>
            <person name="Muthukrishnan S."/>
            <person name="Kramer K.J."/>
            <person name="Arakane Y."/>
            <person name="Beeman R.W."/>
            <person name="Zhu Q."/>
            <person name="Hogenkamp D."/>
            <person name="Dixit R."/>
            <person name="Oppert B."/>
            <person name="Jiang H."/>
            <person name="Zou Z."/>
            <person name="Marshall J."/>
            <person name="Elpidina E."/>
            <person name="Vinokurov K."/>
            <person name="Oppert C."/>
            <person name="Zou Z."/>
            <person name="Evans J."/>
            <person name="Lu Z."/>
            <person name="Zhao P."/>
            <person name="Sumathipala N."/>
            <person name="Altincicek B."/>
            <person name="Vilcinskas A."/>
            <person name="Williams M."/>
            <person name="Hultmark D."/>
            <person name="Hetru C."/>
            <person name="Jiang H."/>
            <person name="Grimmelikhuijzen C.J."/>
            <person name="Hauser F."/>
            <person name="Cazzamali G."/>
            <person name="Williamson M."/>
            <person name="Park Y."/>
            <person name="Li B."/>
            <person name="Tanaka Y."/>
            <person name="Predel R."/>
            <person name="Neupert S."/>
            <person name="Schachtner J."/>
            <person name="Verleyen P."/>
            <person name="Raible F."/>
            <person name="Bork P."/>
            <person name="Friedrich M."/>
            <person name="Walden K.K."/>
            <person name="Robertson H.M."/>
            <person name="Angeli S."/>
            <person name="Foret S."/>
            <person name="Bucher G."/>
            <person name="Schuetz S."/>
            <person name="Maleszka R."/>
            <person name="Wimmer E.A."/>
            <person name="Beeman R.W."/>
            <person name="Lorenzen M."/>
            <person name="Tomoyasu Y."/>
            <person name="Miller S.C."/>
            <person name="Grossmann D."/>
            <person name="Bucher G."/>
        </authorList>
    </citation>
    <scope>NUCLEOTIDE SEQUENCE [LARGE SCALE GENOMIC DNA]</scope>
    <source>
        <strain evidence="3 4">Georgia GA2</strain>
    </source>
</reference>
<dbReference type="GO" id="GO:0005737">
    <property type="term" value="C:cytoplasm"/>
    <property type="evidence" value="ECO:0000318"/>
    <property type="project" value="GO_Central"/>
</dbReference>
<dbReference type="Proteomes" id="UP000007266">
    <property type="component" value="Linkage group 7"/>
</dbReference>
<dbReference type="EMBL" id="KQ971352">
    <property type="protein sequence ID" value="EFA06702.1"/>
    <property type="molecule type" value="Genomic_DNA"/>
</dbReference>
<dbReference type="SMART" id="SM00248">
    <property type="entry name" value="ANK"/>
    <property type="match status" value="4"/>
</dbReference>
<dbReference type="CDD" id="cd12934">
    <property type="entry name" value="LEM"/>
    <property type="match status" value="1"/>
</dbReference>
<dbReference type="GO" id="GO:0004520">
    <property type="term" value="F:DNA endonuclease activity"/>
    <property type="evidence" value="ECO:0000318"/>
    <property type="project" value="GO_Central"/>
</dbReference>
<evidence type="ECO:0000313" key="3">
    <source>
        <dbReference type="EMBL" id="EFA06702.1"/>
    </source>
</evidence>
<dbReference type="AlphaFoldDB" id="D6WTD7"/>
<dbReference type="OMA" id="VHIAAIW"/>
<dbReference type="OrthoDB" id="1601181at2759"/>
<dbReference type="PANTHER" id="PTHR46427:SF1">
    <property type="entry name" value="ANKYRIN REPEAT AND LEM DOMAIN-CONTAINING PROTEIN 1"/>
    <property type="match status" value="1"/>
</dbReference>
<dbReference type="Pfam" id="PF12796">
    <property type="entry name" value="Ank_2"/>
    <property type="match status" value="1"/>
</dbReference>
<dbReference type="eggNOG" id="KOG0504">
    <property type="taxonomic scope" value="Eukaryota"/>
</dbReference>
<dbReference type="Gene3D" id="1.10.720.40">
    <property type="match status" value="1"/>
</dbReference>
<sequence length="633" mass="71786">MNIYRGRSISEIYLASRLYDAIEDCDLSSVKTLLSRGADPNLILPKVRISPLHLIIGNDSVEFAVTVVTLLLQNGGNPNNQADDGLTPIHIAAAWGRYDILKLLLDCGGDPEIRDTNNKTAFHYALEEGFVKCYNLLKLYVADKADVLFKEKEDCKNYDFKLDKIVVDNGSTIGEYEIINESKTDSISKNSPKLDELPQSNSNEYIINWFNSHVQTSPTATAHTAGSTSGFDDTDSFKESDEERYTHLNNHNVCFRKVYRKRSPKKIKIKEISGLTGLDSTSDYATCTSGASPDALERNIFDFPDETKSEGVSSSDLSFVSVSEVYKYVDEAEGIVLYERRFLKTPTVSEGSVKSFVSSRDSLPETIDFEDYDPETIRRELTSLGYNPGPITVSTRRVYLKKLKQLKKVQPVVKTVEKKAEPRVYSSELEKTLCNPDWLKNISLYKTLDEAFTKQFSTPDPSKKWREGTNKSSFTYLLLDPRITNNLPFRSESLKPREVWETFLSSVFYVGKGKRTRPYDHLYDAVNLWNRGLRSSECRKLDKILDIWKDNCGVVCLHLFQNSIPVEAYTREAAIIDAINIENLCNVNRGNFYGVAATWGQRDKDKFGVFLLYKAMVIFLNEGERQLCPADIN</sequence>
<dbReference type="SMART" id="SM00540">
    <property type="entry name" value="LEM"/>
    <property type="match status" value="1"/>
</dbReference>
<dbReference type="Pfam" id="PF22945">
    <property type="entry name" value="LEM-3_GIY-YIG"/>
    <property type="match status" value="1"/>
</dbReference>
<dbReference type="HOGENOM" id="CLU_009034_0_0_1"/>
<proteinExistence type="predicted"/>
<dbReference type="SUPFAM" id="SSF63451">
    <property type="entry name" value="LEM domain"/>
    <property type="match status" value="1"/>
</dbReference>
<dbReference type="SUPFAM" id="SSF48403">
    <property type="entry name" value="Ankyrin repeat"/>
    <property type="match status" value="1"/>
</dbReference>
<dbReference type="PhylomeDB" id="D6WTD7"/>
<feature type="repeat" description="ANK" evidence="1">
    <location>
        <begin position="84"/>
        <end position="116"/>
    </location>
</feature>
<dbReference type="FunCoup" id="D6WTD7">
    <property type="interactions" value="420"/>
</dbReference>
<dbReference type="PANTHER" id="PTHR46427">
    <property type="entry name" value="ANKYRIN REPEAT AND LEM DOMAIN-CONTAINING PROTEIN 1"/>
    <property type="match status" value="1"/>
</dbReference>
<keyword evidence="1" id="KW-0040">ANK repeat</keyword>
<name>D6WTD7_TRICA</name>
<dbReference type="InParanoid" id="D6WTD7"/>
<feature type="domain" description="LEM" evidence="2">
    <location>
        <begin position="366"/>
        <end position="410"/>
    </location>
</feature>
<organism evidence="3 4">
    <name type="scientific">Tribolium castaneum</name>
    <name type="common">Red flour beetle</name>
    <dbReference type="NCBI Taxonomy" id="7070"/>
    <lineage>
        <taxon>Eukaryota</taxon>
        <taxon>Metazoa</taxon>
        <taxon>Ecdysozoa</taxon>
        <taxon>Arthropoda</taxon>
        <taxon>Hexapoda</taxon>
        <taxon>Insecta</taxon>
        <taxon>Pterygota</taxon>
        <taxon>Neoptera</taxon>
        <taxon>Endopterygota</taxon>
        <taxon>Coleoptera</taxon>
        <taxon>Polyphaga</taxon>
        <taxon>Cucujiformia</taxon>
        <taxon>Tenebrionidae</taxon>
        <taxon>Tenebrionidae incertae sedis</taxon>
        <taxon>Tribolium</taxon>
    </lineage>
</organism>
<accession>D6WTD7</accession>
<dbReference type="InterPro" id="IPR034998">
    <property type="entry name" value="ANKLE1"/>
</dbReference>
<gene>
    <name evidence="3" type="primary">AUGUSTUS-3.0.2_09633</name>
    <name evidence="3" type="ORF">TcasGA2_TC009633</name>
</gene>
<dbReference type="CDD" id="cd10454">
    <property type="entry name" value="GIY-YIG_COG3680_Meta"/>
    <property type="match status" value="1"/>
</dbReference>
<dbReference type="Gene3D" id="1.25.40.20">
    <property type="entry name" value="Ankyrin repeat-containing domain"/>
    <property type="match status" value="1"/>
</dbReference>
<dbReference type="GO" id="GO:0005654">
    <property type="term" value="C:nucleoplasm"/>
    <property type="evidence" value="ECO:0000318"/>
    <property type="project" value="GO_Central"/>
</dbReference>
<dbReference type="STRING" id="7070.D6WTD7"/>
<dbReference type="PROSITE" id="PS50954">
    <property type="entry name" value="LEM"/>
    <property type="match status" value="1"/>
</dbReference>
<evidence type="ECO:0000259" key="2">
    <source>
        <dbReference type="PROSITE" id="PS50954"/>
    </source>
</evidence>
<dbReference type="KEGG" id="tca:662092"/>
<evidence type="ECO:0000313" key="4">
    <source>
        <dbReference type="Proteomes" id="UP000007266"/>
    </source>
</evidence>
<dbReference type="InterPro" id="IPR036770">
    <property type="entry name" value="Ankyrin_rpt-contain_sf"/>
</dbReference>
<dbReference type="GO" id="GO:0000712">
    <property type="term" value="P:resolution of meiotic recombination intermediates"/>
    <property type="evidence" value="ECO:0000318"/>
    <property type="project" value="GO_Central"/>
</dbReference>
<dbReference type="InterPro" id="IPR002110">
    <property type="entry name" value="Ankyrin_rpt"/>
</dbReference>
<dbReference type="InterPro" id="IPR011015">
    <property type="entry name" value="LEM/LEM-like_dom_sf"/>
</dbReference>
<dbReference type="PROSITE" id="PS50297">
    <property type="entry name" value="ANK_REP_REGION"/>
    <property type="match status" value="1"/>
</dbReference>
<reference evidence="3 4" key="2">
    <citation type="journal article" date="2010" name="Nucleic Acids Res.">
        <title>BeetleBase in 2010: revisions to provide comprehensive genomic information for Tribolium castaneum.</title>
        <authorList>
            <person name="Kim H.S."/>
            <person name="Murphy T."/>
            <person name="Xia J."/>
            <person name="Caragea D."/>
            <person name="Park Y."/>
            <person name="Beeman R.W."/>
            <person name="Lorenzen M.D."/>
            <person name="Butcher S."/>
            <person name="Manak J.R."/>
            <person name="Brown S.J."/>
        </authorList>
    </citation>
    <scope>GENOME REANNOTATION</scope>
    <source>
        <strain evidence="3 4">Georgia GA2</strain>
    </source>
</reference>
<protein>
    <recommendedName>
        <fullName evidence="2">LEM domain-containing protein</fullName>
    </recommendedName>
</protein>
<dbReference type="GO" id="GO:0000724">
    <property type="term" value="P:double-strand break repair via homologous recombination"/>
    <property type="evidence" value="ECO:0000318"/>
    <property type="project" value="GO_Central"/>
</dbReference>
<evidence type="ECO:0000256" key="1">
    <source>
        <dbReference type="PROSITE-ProRule" id="PRU00023"/>
    </source>
</evidence>
<keyword evidence="4" id="KW-1185">Reference proteome</keyword>
<dbReference type="Pfam" id="PF03020">
    <property type="entry name" value="LEM"/>
    <property type="match status" value="1"/>
</dbReference>
<dbReference type="InterPro" id="IPR003887">
    <property type="entry name" value="LEM_dom"/>
</dbReference>